<sequence>MSEPSWSSVVRRLRPWIVGWFSFQAVVALAGFFTAWRRNEGDATSTSIRRVVTHNGLELRPTNPDLSRLRVDLAMAGGEIDLTALPLPAHGIDLTVRMGMAGLAVRVPADWRVWWRFRGLGGIGADGAVQRTHDEHAADLRIHAVVVLGGLGVESGGLSASPPPG</sequence>
<protein>
    <recommendedName>
        <fullName evidence="4">Cell wall-active antibiotics response 4TMS YvqF</fullName>
    </recommendedName>
</protein>
<evidence type="ECO:0008006" key="4">
    <source>
        <dbReference type="Google" id="ProtNLM"/>
    </source>
</evidence>
<dbReference type="STRING" id="1550231.SAMN05660662_1134"/>
<keyword evidence="1" id="KW-1133">Transmembrane helix</keyword>
<keyword evidence="3" id="KW-1185">Reference proteome</keyword>
<evidence type="ECO:0000313" key="2">
    <source>
        <dbReference type="EMBL" id="SDF10545.1"/>
    </source>
</evidence>
<name>A0A1G7ID26_9ACTN</name>
<dbReference type="AlphaFoldDB" id="A0A1G7ID26"/>
<evidence type="ECO:0000256" key="1">
    <source>
        <dbReference type="SAM" id="Phobius"/>
    </source>
</evidence>
<dbReference type="Proteomes" id="UP000199406">
    <property type="component" value="Unassembled WGS sequence"/>
</dbReference>
<organism evidence="2 3">
    <name type="scientific">Blastococcus aurantiacus</name>
    <dbReference type="NCBI Taxonomy" id="1550231"/>
    <lineage>
        <taxon>Bacteria</taxon>
        <taxon>Bacillati</taxon>
        <taxon>Actinomycetota</taxon>
        <taxon>Actinomycetes</taxon>
        <taxon>Geodermatophilales</taxon>
        <taxon>Geodermatophilaceae</taxon>
        <taxon>Blastococcus</taxon>
    </lineage>
</organism>
<reference evidence="3" key="1">
    <citation type="submission" date="2016-10" db="EMBL/GenBank/DDBJ databases">
        <authorList>
            <person name="Varghese N."/>
            <person name="Submissions S."/>
        </authorList>
    </citation>
    <scope>NUCLEOTIDE SEQUENCE [LARGE SCALE GENOMIC DNA]</scope>
    <source>
        <strain evidence="3">DSM 44268</strain>
    </source>
</reference>
<keyword evidence="1" id="KW-0472">Membrane</keyword>
<evidence type="ECO:0000313" key="3">
    <source>
        <dbReference type="Proteomes" id="UP000199406"/>
    </source>
</evidence>
<dbReference type="RefSeq" id="WP_091764041.1">
    <property type="nucleotide sequence ID" value="NZ_FNBT01000001.1"/>
</dbReference>
<accession>A0A1G7ID26</accession>
<feature type="transmembrane region" description="Helical" evidence="1">
    <location>
        <begin position="16"/>
        <end position="36"/>
    </location>
</feature>
<dbReference type="EMBL" id="FNBT01000001">
    <property type="protein sequence ID" value="SDF10545.1"/>
    <property type="molecule type" value="Genomic_DNA"/>
</dbReference>
<keyword evidence="1" id="KW-0812">Transmembrane</keyword>
<dbReference type="OrthoDB" id="5184739at2"/>
<gene>
    <name evidence="2" type="ORF">SAMN05660662_1134</name>
</gene>
<proteinExistence type="predicted"/>